<name>A0A8S9ME57_BRACR</name>
<protein>
    <submittedName>
        <fullName evidence="2">Uncharacterized protein</fullName>
    </submittedName>
</protein>
<evidence type="ECO:0000313" key="2">
    <source>
        <dbReference type="EMBL" id="KAF2615433.1"/>
    </source>
</evidence>
<reference evidence="2" key="1">
    <citation type="submission" date="2019-12" db="EMBL/GenBank/DDBJ databases">
        <title>Genome sequencing and annotation of Brassica cretica.</title>
        <authorList>
            <person name="Studholme D.J."/>
            <person name="Sarris P.F."/>
        </authorList>
    </citation>
    <scope>NUCLEOTIDE SEQUENCE</scope>
    <source>
        <strain evidence="2">PFS-102/07</strain>
        <tissue evidence="2">Leaf</tissue>
    </source>
</reference>
<evidence type="ECO:0000256" key="1">
    <source>
        <dbReference type="SAM" id="MobiDB-lite"/>
    </source>
</evidence>
<sequence>MDFPMIQSSEVPTKCSSEFSSGISEERSPRKIPRNEFLELHRYIRSLPMDGDILTVRFSLYFDTRYSFEFDFQCHPFEVNPTVRSKVMPVLLKSGMSASREEAVEETKECRSTTQETKECRSTTQP</sequence>
<organism evidence="2">
    <name type="scientific">Brassica cretica</name>
    <name type="common">Mustard</name>
    <dbReference type="NCBI Taxonomy" id="69181"/>
    <lineage>
        <taxon>Eukaryota</taxon>
        <taxon>Viridiplantae</taxon>
        <taxon>Streptophyta</taxon>
        <taxon>Embryophyta</taxon>
        <taxon>Tracheophyta</taxon>
        <taxon>Spermatophyta</taxon>
        <taxon>Magnoliopsida</taxon>
        <taxon>eudicotyledons</taxon>
        <taxon>Gunneridae</taxon>
        <taxon>Pentapetalae</taxon>
        <taxon>rosids</taxon>
        <taxon>malvids</taxon>
        <taxon>Brassicales</taxon>
        <taxon>Brassicaceae</taxon>
        <taxon>Brassiceae</taxon>
        <taxon>Brassica</taxon>
    </lineage>
</organism>
<accession>A0A8S9ME57</accession>
<gene>
    <name evidence="2" type="ORF">F2Q70_00013603</name>
</gene>
<proteinExistence type="predicted"/>
<dbReference type="EMBL" id="QGKY02000089">
    <property type="protein sequence ID" value="KAF2615433.1"/>
    <property type="molecule type" value="Genomic_DNA"/>
</dbReference>
<feature type="region of interest" description="Disordered" evidence="1">
    <location>
        <begin position="97"/>
        <end position="126"/>
    </location>
</feature>
<comment type="caution">
    <text evidence="2">The sequence shown here is derived from an EMBL/GenBank/DDBJ whole genome shotgun (WGS) entry which is preliminary data.</text>
</comment>
<feature type="compositionally biased region" description="Basic and acidic residues" evidence="1">
    <location>
        <begin position="99"/>
        <end position="126"/>
    </location>
</feature>
<dbReference type="AlphaFoldDB" id="A0A8S9ME57"/>